<accession>A0A5B6V7J3</accession>
<reference evidence="1" key="1">
    <citation type="submission" date="2019-08" db="EMBL/GenBank/DDBJ databases">
        <authorList>
            <person name="Liu F."/>
        </authorList>
    </citation>
    <scope>NUCLEOTIDE SEQUENCE [LARGE SCALE GENOMIC DNA]</scope>
    <source>
        <strain evidence="1">PA1801</strain>
        <tissue evidence="1">Leaf</tissue>
    </source>
</reference>
<protein>
    <submittedName>
        <fullName evidence="1">F-box protein CPR30-like isoform X1</fullName>
    </submittedName>
</protein>
<comment type="caution">
    <text evidence="1">The sequence shown here is derived from an EMBL/GenBank/DDBJ whole genome shotgun (WGS) entry which is preliminary data.</text>
</comment>
<gene>
    <name evidence="1" type="ORF">EPI10_000281</name>
</gene>
<dbReference type="EMBL" id="SMMG02000007">
    <property type="protein sequence ID" value="KAA3465077.1"/>
    <property type="molecule type" value="Genomic_DNA"/>
</dbReference>
<dbReference type="AlphaFoldDB" id="A0A5B6V7J3"/>
<evidence type="ECO:0000313" key="2">
    <source>
        <dbReference type="Proteomes" id="UP000325315"/>
    </source>
</evidence>
<evidence type="ECO:0000313" key="1">
    <source>
        <dbReference type="EMBL" id="KAA3465077.1"/>
    </source>
</evidence>
<dbReference type="OrthoDB" id="1630793at2759"/>
<name>A0A5B6V7J3_9ROSI</name>
<dbReference type="Proteomes" id="UP000325315">
    <property type="component" value="Unassembled WGS sequence"/>
</dbReference>
<keyword evidence="2" id="KW-1185">Reference proteome</keyword>
<organism evidence="1 2">
    <name type="scientific">Gossypium australe</name>
    <dbReference type="NCBI Taxonomy" id="47621"/>
    <lineage>
        <taxon>Eukaryota</taxon>
        <taxon>Viridiplantae</taxon>
        <taxon>Streptophyta</taxon>
        <taxon>Embryophyta</taxon>
        <taxon>Tracheophyta</taxon>
        <taxon>Spermatophyta</taxon>
        <taxon>Magnoliopsida</taxon>
        <taxon>eudicotyledons</taxon>
        <taxon>Gunneridae</taxon>
        <taxon>Pentapetalae</taxon>
        <taxon>rosids</taxon>
        <taxon>malvids</taxon>
        <taxon>Malvales</taxon>
        <taxon>Malvaceae</taxon>
        <taxon>Malvoideae</taxon>
        <taxon>Gossypium</taxon>
    </lineage>
</organism>
<proteinExistence type="predicted"/>
<sequence>MHLDRSRQQRCHKEAIFIIRKGSTSKVSFTMISNNDSFDRSFDLSLDFFDSYTTKSFYKSINWKGEYHDSIGFDIISFDLGDEEFQRIRLPDDVVFDFNFLMWDGNLGIGVTKRNHMNIFVKKEYSVTGSWIKVPNFEVEKHGSLNNEMVSYNPGKHEIKKFKIHRRPIFDGFDAFIYLESLVSVKVTIDQRIAKRKNRIHDINLTTSYALS</sequence>